<feature type="region of interest" description="Disordered" evidence="1">
    <location>
        <begin position="1"/>
        <end position="26"/>
    </location>
</feature>
<evidence type="ECO:0000256" key="1">
    <source>
        <dbReference type="SAM" id="MobiDB-lite"/>
    </source>
</evidence>
<name>A0A0C3C250_HEBCY</name>
<protein>
    <recommendedName>
        <fullName evidence="4">F-box domain-containing protein</fullName>
    </recommendedName>
</protein>
<dbReference type="AlphaFoldDB" id="A0A0C3C250"/>
<feature type="compositionally biased region" description="Polar residues" evidence="1">
    <location>
        <begin position="11"/>
        <end position="24"/>
    </location>
</feature>
<organism evidence="2 3">
    <name type="scientific">Hebeloma cylindrosporum</name>
    <dbReference type="NCBI Taxonomy" id="76867"/>
    <lineage>
        <taxon>Eukaryota</taxon>
        <taxon>Fungi</taxon>
        <taxon>Dikarya</taxon>
        <taxon>Basidiomycota</taxon>
        <taxon>Agaricomycotina</taxon>
        <taxon>Agaricomycetes</taxon>
        <taxon>Agaricomycetidae</taxon>
        <taxon>Agaricales</taxon>
        <taxon>Agaricineae</taxon>
        <taxon>Hymenogastraceae</taxon>
        <taxon>Hebeloma</taxon>
    </lineage>
</organism>
<reference evidence="2 3" key="1">
    <citation type="submission" date="2014-04" db="EMBL/GenBank/DDBJ databases">
        <authorList>
            <consortium name="DOE Joint Genome Institute"/>
            <person name="Kuo A."/>
            <person name="Gay G."/>
            <person name="Dore J."/>
            <person name="Kohler A."/>
            <person name="Nagy L.G."/>
            <person name="Floudas D."/>
            <person name="Copeland A."/>
            <person name="Barry K.W."/>
            <person name="Cichocki N."/>
            <person name="Veneault-Fourrey C."/>
            <person name="LaButti K."/>
            <person name="Lindquist E.A."/>
            <person name="Lipzen A."/>
            <person name="Lundell T."/>
            <person name="Morin E."/>
            <person name="Murat C."/>
            <person name="Sun H."/>
            <person name="Tunlid A."/>
            <person name="Henrissat B."/>
            <person name="Grigoriev I.V."/>
            <person name="Hibbett D.S."/>
            <person name="Martin F."/>
            <person name="Nordberg H.P."/>
            <person name="Cantor M.N."/>
            <person name="Hua S.X."/>
        </authorList>
    </citation>
    <scope>NUCLEOTIDE SEQUENCE [LARGE SCALE GENOMIC DNA]</scope>
    <source>
        <strain evidence="3">h7</strain>
    </source>
</reference>
<proteinExistence type="predicted"/>
<dbReference type="EMBL" id="KN831795">
    <property type="protein sequence ID" value="KIM37691.1"/>
    <property type="molecule type" value="Genomic_DNA"/>
</dbReference>
<evidence type="ECO:0000313" key="2">
    <source>
        <dbReference type="EMBL" id="KIM37691.1"/>
    </source>
</evidence>
<keyword evidence="3" id="KW-1185">Reference proteome</keyword>
<gene>
    <name evidence="2" type="ORF">M413DRAFT_30634</name>
</gene>
<accession>A0A0C3C250</accession>
<reference evidence="3" key="2">
    <citation type="submission" date="2015-01" db="EMBL/GenBank/DDBJ databases">
        <title>Evolutionary Origins and Diversification of the Mycorrhizal Mutualists.</title>
        <authorList>
            <consortium name="DOE Joint Genome Institute"/>
            <consortium name="Mycorrhizal Genomics Consortium"/>
            <person name="Kohler A."/>
            <person name="Kuo A."/>
            <person name="Nagy L.G."/>
            <person name="Floudas D."/>
            <person name="Copeland A."/>
            <person name="Barry K.W."/>
            <person name="Cichocki N."/>
            <person name="Veneault-Fourrey C."/>
            <person name="LaButti K."/>
            <person name="Lindquist E.A."/>
            <person name="Lipzen A."/>
            <person name="Lundell T."/>
            <person name="Morin E."/>
            <person name="Murat C."/>
            <person name="Riley R."/>
            <person name="Ohm R."/>
            <person name="Sun H."/>
            <person name="Tunlid A."/>
            <person name="Henrissat B."/>
            <person name="Grigoriev I.V."/>
            <person name="Hibbett D.S."/>
            <person name="Martin F."/>
        </authorList>
    </citation>
    <scope>NUCLEOTIDE SEQUENCE [LARGE SCALE GENOMIC DNA]</scope>
    <source>
        <strain evidence="3">h7</strain>
    </source>
</reference>
<dbReference type="OrthoDB" id="2745898at2759"/>
<evidence type="ECO:0008006" key="4">
    <source>
        <dbReference type="Google" id="ProtNLM"/>
    </source>
</evidence>
<dbReference type="Proteomes" id="UP000053424">
    <property type="component" value="Unassembled WGS sequence"/>
</dbReference>
<dbReference type="HOGENOM" id="CLU_035624_0_0_1"/>
<sequence length="304" mass="34534">MDCFRTHAPRSRTNFDNRVSTESPLTGAPKPIDGFVRLLSTTPEIANHIREFVGFIELADFEDPPPLGILEKMTKTESLTINRLCTWQRWRENSLRPTLLYLLQFPSLIRLEICKVPDFDFTDLIPCVNLHELVVHDTSAKSMENAHTLPSDLPLGKPLQLHRLVFQSDASALSMLGTSLHPDGNPVFDWAILASISLTICHCDAFEASRQIFQRCYQLTDVLISLKYRQPWTGIAKMLKPSSETLARVHFDTSMDDTGNTKGLVAELEEMRHQNSIEKLSFTVSGNWTDDCRFDQGDDWGRLD</sequence>
<evidence type="ECO:0000313" key="3">
    <source>
        <dbReference type="Proteomes" id="UP000053424"/>
    </source>
</evidence>